<sequence>MLQTLPGNIPQLIILGSLFYYLVRKKNTLSILLFFSYLACFIIGQFQIYQSISFRGDFGEKARVMQLLGALSLLVYTVFAITFLMLIINILKPVAQTYQFLDDSQQSNEHPQMPG</sequence>
<gene>
    <name evidence="2" type="ORF">LQ567_11680</name>
</gene>
<dbReference type="RefSeq" id="WP_231004688.1">
    <property type="nucleotide sequence ID" value="NZ_JAJNEC010000005.1"/>
</dbReference>
<organism evidence="2 3">
    <name type="scientific">Niabella pedocola</name>
    <dbReference type="NCBI Taxonomy" id="1752077"/>
    <lineage>
        <taxon>Bacteria</taxon>
        <taxon>Pseudomonadati</taxon>
        <taxon>Bacteroidota</taxon>
        <taxon>Chitinophagia</taxon>
        <taxon>Chitinophagales</taxon>
        <taxon>Chitinophagaceae</taxon>
        <taxon>Niabella</taxon>
    </lineage>
</organism>
<dbReference type="Proteomes" id="UP001199816">
    <property type="component" value="Unassembled WGS sequence"/>
</dbReference>
<dbReference type="EMBL" id="JAJNEC010000005">
    <property type="protein sequence ID" value="MCD2423425.1"/>
    <property type="molecule type" value="Genomic_DNA"/>
</dbReference>
<proteinExistence type="predicted"/>
<protein>
    <submittedName>
        <fullName evidence="2">Uncharacterized protein</fullName>
    </submittedName>
</protein>
<keyword evidence="1" id="KW-1133">Transmembrane helix</keyword>
<accession>A0ABS8PQS1</accession>
<feature type="transmembrane region" description="Helical" evidence="1">
    <location>
        <begin position="6"/>
        <end position="23"/>
    </location>
</feature>
<feature type="transmembrane region" description="Helical" evidence="1">
    <location>
        <begin position="68"/>
        <end position="91"/>
    </location>
</feature>
<keyword evidence="3" id="KW-1185">Reference proteome</keyword>
<keyword evidence="1" id="KW-0812">Transmembrane</keyword>
<comment type="caution">
    <text evidence="2">The sequence shown here is derived from an EMBL/GenBank/DDBJ whole genome shotgun (WGS) entry which is preliminary data.</text>
</comment>
<evidence type="ECO:0000313" key="2">
    <source>
        <dbReference type="EMBL" id="MCD2423425.1"/>
    </source>
</evidence>
<feature type="transmembrane region" description="Helical" evidence="1">
    <location>
        <begin position="30"/>
        <end position="48"/>
    </location>
</feature>
<keyword evidence="1" id="KW-0472">Membrane</keyword>
<name>A0ABS8PQS1_9BACT</name>
<evidence type="ECO:0000313" key="3">
    <source>
        <dbReference type="Proteomes" id="UP001199816"/>
    </source>
</evidence>
<evidence type="ECO:0000256" key="1">
    <source>
        <dbReference type="SAM" id="Phobius"/>
    </source>
</evidence>
<reference evidence="2 3" key="1">
    <citation type="submission" date="2021-11" db="EMBL/GenBank/DDBJ databases">
        <title>Genomic of Niabella pedocola.</title>
        <authorList>
            <person name="Wu T."/>
        </authorList>
    </citation>
    <scope>NUCLEOTIDE SEQUENCE [LARGE SCALE GENOMIC DNA]</scope>
    <source>
        <strain evidence="2 3">JCM 31011</strain>
    </source>
</reference>